<dbReference type="SUPFAM" id="SSF53187">
    <property type="entry name" value="Zn-dependent exopeptidases"/>
    <property type="match status" value="1"/>
</dbReference>
<evidence type="ECO:0000313" key="1">
    <source>
        <dbReference type="EMBL" id="MBB5931876.1"/>
    </source>
</evidence>
<protein>
    <submittedName>
        <fullName evidence="1">Acetylornithine deacetylase/succinyl-diaminopimelate desuccinylase-like protein</fullName>
    </submittedName>
</protein>
<comment type="caution">
    <text evidence="1">The sequence shown here is derived from an EMBL/GenBank/DDBJ whole genome shotgun (WGS) entry which is preliminary data.</text>
</comment>
<organism evidence="1 2">
    <name type="scientific">Streptomyces echinatus</name>
    <dbReference type="NCBI Taxonomy" id="67293"/>
    <lineage>
        <taxon>Bacteria</taxon>
        <taxon>Bacillati</taxon>
        <taxon>Actinomycetota</taxon>
        <taxon>Actinomycetes</taxon>
        <taxon>Kitasatosporales</taxon>
        <taxon>Streptomycetaceae</taxon>
        <taxon>Streptomyces</taxon>
    </lineage>
</organism>
<proteinExistence type="predicted"/>
<dbReference type="AlphaFoldDB" id="A0A7W9UV45"/>
<name>A0A7W9UV45_9ACTN</name>
<dbReference type="InterPro" id="IPR002933">
    <property type="entry name" value="Peptidase_M20"/>
</dbReference>
<dbReference type="EMBL" id="JACHJK010000019">
    <property type="protein sequence ID" value="MBB5931876.1"/>
    <property type="molecule type" value="Genomic_DNA"/>
</dbReference>
<keyword evidence="2" id="KW-1185">Reference proteome</keyword>
<dbReference type="GO" id="GO:0016787">
    <property type="term" value="F:hydrolase activity"/>
    <property type="evidence" value="ECO:0007669"/>
    <property type="project" value="InterPro"/>
</dbReference>
<sequence length="78" mass="8137">MKAKASLRIDPEVADPRIRDIVATAASRLGLTHTTTPSGAGHDAEVMASAAPFGMIFVPSQEGLSHVPGFRSICISGY</sequence>
<dbReference type="Gene3D" id="3.40.630.10">
    <property type="entry name" value="Zn peptidases"/>
    <property type="match status" value="1"/>
</dbReference>
<evidence type="ECO:0000313" key="2">
    <source>
        <dbReference type="Proteomes" id="UP000585836"/>
    </source>
</evidence>
<reference evidence="1 2" key="1">
    <citation type="submission" date="2020-08" db="EMBL/GenBank/DDBJ databases">
        <title>Genomic Encyclopedia of Type Strains, Phase III (KMG-III): the genomes of soil and plant-associated and newly described type strains.</title>
        <authorList>
            <person name="Whitman W."/>
        </authorList>
    </citation>
    <scope>NUCLEOTIDE SEQUENCE [LARGE SCALE GENOMIC DNA]</scope>
    <source>
        <strain evidence="1 2">CECT 3313</strain>
    </source>
</reference>
<accession>A0A7W9UV45</accession>
<gene>
    <name evidence="1" type="ORF">FHS34_007385</name>
</gene>
<dbReference type="Pfam" id="PF01546">
    <property type="entry name" value="Peptidase_M20"/>
    <property type="match status" value="1"/>
</dbReference>
<dbReference type="Proteomes" id="UP000585836">
    <property type="component" value="Unassembled WGS sequence"/>
</dbReference>